<keyword evidence="7" id="KW-0460">Magnesium</keyword>
<evidence type="ECO:0000256" key="1">
    <source>
        <dbReference type="ARBA" id="ARBA00008276"/>
    </source>
</evidence>
<proteinExistence type="inferred from homology"/>
<evidence type="ECO:0000256" key="4">
    <source>
        <dbReference type="ARBA" id="ARBA00022723"/>
    </source>
</evidence>
<feature type="domain" description="Mur ligase C-terminal" evidence="11">
    <location>
        <begin position="294"/>
        <end position="419"/>
    </location>
</feature>
<gene>
    <name evidence="13" type="primary">folC_2</name>
    <name evidence="14" type="ORF">C5L28_000615</name>
    <name evidence="13" type="ORF">LPKJCM_01576</name>
</gene>
<dbReference type="Gene3D" id="3.40.1190.10">
    <property type="entry name" value="Mur-like, catalytic domain"/>
    <property type="match status" value="1"/>
</dbReference>
<dbReference type="RefSeq" id="WP_057963146.1">
    <property type="nucleotide sequence ID" value="NZ_BAAAXO010000056.1"/>
</dbReference>
<evidence type="ECO:0000256" key="2">
    <source>
        <dbReference type="ARBA" id="ARBA00013025"/>
    </source>
</evidence>
<keyword evidence="6 10" id="KW-0067">ATP-binding</keyword>
<evidence type="ECO:0000313" key="14">
    <source>
        <dbReference type="EMBL" id="TDG92955.1"/>
    </source>
</evidence>
<dbReference type="GO" id="GO:0046872">
    <property type="term" value="F:metal ion binding"/>
    <property type="evidence" value="ECO:0007669"/>
    <property type="project" value="UniProtKB-KW"/>
</dbReference>
<dbReference type="EMBL" id="PUFL01000038">
    <property type="protein sequence ID" value="TDG92955.1"/>
    <property type="molecule type" value="Genomic_DNA"/>
</dbReference>
<dbReference type="GO" id="GO:0005737">
    <property type="term" value="C:cytoplasm"/>
    <property type="evidence" value="ECO:0007669"/>
    <property type="project" value="TreeGrafter"/>
</dbReference>
<dbReference type="Pfam" id="PF02875">
    <property type="entry name" value="Mur_ligase_C"/>
    <property type="match status" value="1"/>
</dbReference>
<dbReference type="SUPFAM" id="SSF53623">
    <property type="entry name" value="MurD-like peptide ligases, catalytic domain"/>
    <property type="match status" value="1"/>
</dbReference>
<dbReference type="GO" id="GO:0005524">
    <property type="term" value="F:ATP binding"/>
    <property type="evidence" value="ECO:0007669"/>
    <property type="project" value="UniProtKB-KW"/>
</dbReference>
<evidence type="ECO:0000313" key="13">
    <source>
        <dbReference type="EMBL" id="GAW72459.1"/>
    </source>
</evidence>
<dbReference type="AlphaFoldDB" id="A0A224VEY3"/>
<comment type="similarity">
    <text evidence="1 10">Belongs to the folylpolyglutamate synthase family.</text>
</comment>
<dbReference type="PIRSF" id="PIRSF001563">
    <property type="entry name" value="Folylpolyglu_synth"/>
    <property type="match status" value="1"/>
</dbReference>
<dbReference type="GO" id="GO:0008841">
    <property type="term" value="F:dihydrofolate synthase activity"/>
    <property type="evidence" value="ECO:0007669"/>
    <property type="project" value="TreeGrafter"/>
</dbReference>
<reference evidence="13 15" key="1">
    <citation type="journal article" date="2017" name="Biosci Microbiota Food Health">
        <title>Genomic characterization reconfirms the taxonomic status of Lactobacillus parakefiri.</title>
        <authorList>
            <person name="Tanizawa Y."/>
            <person name="Kobayashi H."/>
            <person name="Kaminuma E."/>
            <person name="Sakamoto M."/>
            <person name="Ohkuma M."/>
            <person name="Nakamura Y."/>
            <person name="Arita M."/>
            <person name="Tohno M."/>
        </authorList>
    </citation>
    <scope>NUCLEOTIDE SEQUENCE [LARGE SCALE GENOMIC DNA]</scope>
    <source>
        <strain evidence="13 15">JCM 8573</strain>
    </source>
</reference>
<dbReference type="NCBIfam" id="TIGR01499">
    <property type="entry name" value="folC"/>
    <property type="match status" value="1"/>
</dbReference>
<evidence type="ECO:0000313" key="16">
    <source>
        <dbReference type="Proteomes" id="UP000294668"/>
    </source>
</evidence>
<keyword evidence="5 10" id="KW-0547">Nucleotide-binding</keyword>
<dbReference type="GO" id="GO:0004326">
    <property type="term" value="F:tetrahydrofolylpolyglutamate synthase activity"/>
    <property type="evidence" value="ECO:0007669"/>
    <property type="project" value="UniProtKB-EC"/>
</dbReference>
<sequence>MKDDLTSHFAEFLYDQGDRIGLLKQVLRQLGNPDTNYSIIHVCGTNGKGSTATMIAALLQKMGQRVGLFTSPFIGDVTNSIRINQQAIQMTHFNHYLNRLQQLMASFGDGKQELSEFEAQFVTAMQYFSDQGVDYVVLECGLGGELDATNAVTTTMYSIFTKIGMDHTGILGNTIEEIATTKSKIIRKGNTTITAPNQRPQVSAILSHEAIEKNAVFLDANQVQIDQQSDDRTSLHYQFNDRAGHFKFGLQGAYQVENVRTVLLWLFDFQKHQRSTIDTDRLLTQALGKLSVPGRFETISTKPIIMIDGAHNVDAISAFVQSVKQSFPKQPKLIITGFLKDKDYVDNVRLLAQIPNATFRLTQPDNPERKLDKDHLQTVFKNVTEKRYPTFRNPIVALKNSMAEASENPELVILVVGSFYLINPIRDYLIKTRSDSND</sequence>
<accession>A0A224VEY3</accession>
<dbReference type="SUPFAM" id="SSF53244">
    <property type="entry name" value="MurD-like peptide ligases, peptide-binding domain"/>
    <property type="match status" value="1"/>
</dbReference>
<organism evidence="13 15">
    <name type="scientific">Lentilactobacillus parakefiri</name>
    <dbReference type="NCBI Taxonomy" id="152332"/>
    <lineage>
        <taxon>Bacteria</taxon>
        <taxon>Bacillati</taxon>
        <taxon>Bacillota</taxon>
        <taxon>Bacilli</taxon>
        <taxon>Lactobacillales</taxon>
        <taxon>Lactobacillaceae</taxon>
        <taxon>Lentilactobacillus</taxon>
    </lineage>
</organism>
<dbReference type="Gene3D" id="3.90.190.20">
    <property type="entry name" value="Mur ligase, C-terminal domain"/>
    <property type="match status" value="1"/>
</dbReference>
<dbReference type="InterPro" id="IPR001645">
    <property type="entry name" value="Folylpolyglutamate_synth"/>
</dbReference>
<reference evidence="14 16" key="2">
    <citation type="journal article" date="2019" name="Appl. Microbiol. Biotechnol.">
        <title>Uncovering carbohydrate metabolism through a genotype-phenotype association study of 56 lactic acid bacteria genomes.</title>
        <authorList>
            <person name="Buron-Moles G."/>
            <person name="Chailyan A."/>
            <person name="Dolejs I."/>
            <person name="Forster J."/>
            <person name="Miks M.H."/>
        </authorList>
    </citation>
    <scope>NUCLEOTIDE SEQUENCE [LARGE SCALE GENOMIC DNA]</scope>
    <source>
        <strain evidence="14 16">DSM 10551</strain>
    </source>
</reference>
<comment type="caution">
    <text evidence="13">The sequence shown here is derived from an EMBL/GenBank/DDBJ whole genome shotgun (WGS) entry which is preliminary data.</text>
</comment>
<dbReference type="InterPro" id="IPR036565">
    <property type="entry name" value="Mur-like_cat_sf"/>
</dbReference>
<feature type="domain" description="Mur ligase central" evidence="12">
    <location>
        <begin position="42"/>
        <end position="262"/>
    </location>
</feature>
<dbReference type="Proteomes" id="UP000214739">
    <property type="component" value="Unassembled WGS sequence"/>
</dbReference>
<keyword evidence="3 10" id="KW-0436">Ligase</keyword>
<reference evidence="14" key="3">
    <citation type="submission" date="2019-02" db="EMBL/GenBank/DDBJ databases">
        <authorList>
            <person name="Buron G."/>
            <person name="Chaylann A."/>
            <person name="Dolejs I."/>
            <person name="Forster J."/>
            <person name="Miks M.H."/>
        </authorList>
    </citation>
    <scope>NUCLEOTIDE SEQUENCE</scope>
    <source>
        <strain evidence="14">DSM 10551</strain>
    </source>
</reference>
<name>A0A224VEY3_9LACO</name>
<evidence type="ECO:0000256" key="10">
    <source>
        <dbReference type="PIRNR" id="PIRNR001563"/>
    </source>
</evidence>
<dbReference type="InterPro" id="IPR004101">
    <property type="entry name" value="Mur_ligase_C"/>
</dbReference>
<dbReference type="OrthoDB" id="9809356at2"/>
<comment type="catalytic activity">
    <reaction evidence="9">
        <text>(6S)-5,6,7,8-tetrahydrofolyl-(gamma-L-Glu)(n) + L-glutamate + ATP = (6S)-5,6,7,8-tetrahydrofolyl-(gamma-L-Glu)(n+1) + ADP + phosphate + H(+)</text>
        <dbReference type="Rhea" id="RHEA:10580"/>
        <dbReference type="Rhea" id="RHEA-COMP:14738"/>
        <dbReference type="Rhea" id="RHEA-COMP:14740"/>
        <dbReference type="ChEBI" id="CHEBI:15378"/>
        <dbReference type="ChEBI" id="CHEBI:29985"/>
        <dbReference type="ChEBI" id="CHEBI:30616"/>
        <dbReference type="ChEBI" id="CHEBI:43474"/>
        <dbReference type="ChEBI" id="CHEBI:141005"/>
        <dbReference type="ChEBI" id="CHEBI:456216"/>
        <dbReference type="EC" id="6.3.2.17"/>
    </reaction>
</comment>
<dbReference type="EMBL" id="BDGB01000072">
    <property type="protein sequence ID" value="GAW72459.1"/>
    <property type="molecule type" value="Genomic_DNA"/>
</dbReference>
<evidence type="ECO:0000313" key="15">
    <source>
        <dbReference type="Proteomes" id="UP000214739"/>
    </source>
</evidence>
<dbReference type="InterPro" id="IPR036615">
    <property type="entry name" value="Mur_ligase_C_dom_sf"/>
</dbReference>
<evidence type="ECO:0000256" key="7">
    <source>
        <dbReference type="ARBA" id="ARBA00022842"/>
    </source>
</evidence>
<keyword evidence="4" id="KW-0479">Metal-binding</keyword>
<evidence type="ECO:0000256" key="8">
    <source>
        <dbReference type="ARBA" id="ARBA00030592"/>
    </source>
</evidence>
<dbReference type="Proteomes" id="UP000294668">
    <property type="component" value="Unassembled WGS sequence"/>
</dbReference>
<dbReference type="InterPro" id="IPR013221">
    <property type="entry name" value="Mur_ligase_cen"/>
</dbReference>
<evidence type="ECO:0000256" key="3">
    <source>
        <dbReference type="ARBA" id="ARBA00022598"/>
    </source>
</evidence>
<dbReference type="PANTHER" id="PTHR11136:SF0">
    <property type="entry name" value="DIHYDROFOLATE SYNTHETASE-RELATED"/>
    <property type="match status" value="1"/>
</dbReference>
<keyword evidence="16" id="KW-1185">Reference proteome</keyword>
<evidence type="ECO:0000256" key="6">
    <source>
        <dbReference type="ARBA" id="ARBA00022840"/>
    </source>
</evidence>
<evidence type="ECO:0000259" key="12">
    <source>
        <dbReference type="Pfam" id="PF08245"/>
    </source>
</evidence>
<evidence type="ECO:0000256" key="9">
    <source>
        <dbReference type="ARBA" id="ARBA00047493"/>
    </source>
</evidence>
<evidence type="ECO:0000256" key="5">
    <source>
        <dbReference type="ARBA" id="ARBA00022741"/>
    </source>
</evidence>
<protein>
    <recommendedName>
        <fullName evidence="2">tetrahydrofolate synthase</fullName>
        <ecNumber evidence="2">6.3.2.17</ecNumber>
    </recommendedName>
    <alternativeName>
        <fullName evidence="8">Tetrahydrofolylpolyglutamate synthase</fullName>
    </alternativeName>
</protein>
<dbReference type="Pfam" id="PF08245">
    <property type="entry name" value="Mur_ligase_M"/>
    <property type="match status" value="1"/>
</dbReference>
<evidence type="ECO:0000259" key="11">
    <source>
        <dbReference type="Pfam" id="PF02875"/>
    </source>
</evidence>
<dbReference type="EC" id="6.3.2.17" evidence="2"/>
<dbReference type="PANTHER" id="PTHR11136">
    <property type="entry name" value="FOLYLPOLYGLUTAMATE SYNTHASE-RELATED"/>
    <property type="match status" value="1"/>
</dbReference>